<comment type="caution">
    <text evidence="1">The sequence shown here is derived from an EMBL/GenBank/DDBJ whole genome shotgun (WGS) entry which is preliminary data.</text>
</comment>
<dbReference type="Proteomes" id="UP001140096">
    <property type="component" value="Unassembled WGS sequence"/>
</dbReference>
<dbReference type="EMBL" id="JANBUP010000091">
    <property type="protein sequence ID" value="KAJ2813185.1"/>
    <property type="molecule type" value="Genomic_DNA"/>
</dbReference>
<reference evidence="1" key="1">
    <citation type="submission" date="2022-07" db="EMBL/GenBank/DDBJ databases">
        <title>Phylogenomic reconstructions and comparative analyses of Kickxellomycotina fungi.</title>
        <authorList>
            <person name="Reynolds N.K."/>
            <person name="Stajich J.E."/>
            <person name="Barry K."/>
            <person name="Grigoriev I.V."/>
            <person name="Crous P."/>
            <person name="Smith M.E."/>
        </authorList>
    </citation>
    <scope>NUCLEOTIDE SEQUENCE</scope>
    <source>
        <strain evidence="1">CBS 102833</strain>
    </source>
</reference>
<sequence length="115" mass="12864">MSSMVRLNSGDGLTTNNVKIRGSMVPRFDKIYNAARVHDEAICRNILNSLMTTDGQMSLTAKFNSAPAALHMAYGHPSYPEQLIPFTEWHDVPAVRTMLQDLPKISKSNKRKDMA</sequence>
<name>A0ACC1LNY1_9FUNG</name>
<proteinExistence type="predicted"/>
<organism evidence="1 2">
    <name type="scientific">Coemansia furcata</name>
    <dbReference type="NCBI Taxonomy" id="417177"/>
    <lineage>
        <taxon>Eukaryota</taxon>
        <taxon>Fungi</taxon>
        <taxon>Fungi incertae sedis</taxon>
        <taxon>Zoopagomycota</taxon>
        <taxon>Kickxellomycotina</taxon>
        <taxon>Kickxellomycetes</taxon>
        <taxon>Kickxellales</taxon>
        <taxon>Kickxellaceae</taxon>
        <taxon>Coemansia</taxon>
    </lineage>
</organism>
<evidence type="ECO:0000313" key="1">
    <source>
        <dbReference type="EMBL" id="KAJ2813185.1"/>
    </source>
</evidence>
<keyword evidence="2" id="KW-1185">Reference proteome</keyword>
<protein>
    <submittedName>
        <fullName evidence="1">Uncharacterized protein</fullName>
    </submittedName>
</protein>
<gene>
    <name evidence="1" type="ORF">H4S07_000879</name>
</gene>
<accession>A0ACC1LNY1</accession>
<evidence type="ECO:0000313" key="2">
    <source>
        <dbReference type="Proteomes" id="UP001140096"/>
    </source>
</evidence>